<dbReference type="Proteomes" id="UP000245252">
    <property type="component" value="Unassembled WGS sequence"/>
</dbReference>
<dbReference type="EMBL" id="QFBC01000028">
    <property type="protein sequence ID" value="PWE52330.1"/>
    <property type="molecule type" value="Genomic_DNA"/>
</dbReference>
<keyword evidence="2" id="KW-1185">Reference proteome</keyword>
<accession>A0A2U2DGA9</accession>
<gene>
    <name evidence="1" type="ORF">DEM27_31825</name>
</gene>
<reference evidence="1 2" key="1">
    <citation type="submission" date="2018-05" db="EMBL/GenBank/DDBJ databases">
        <title>The draft genome of strain NS-104.</title>
        <authorList>
            <person name="Hang P."/>
            <person name="Jiang J."/>
        </authorList>
    </citation>
    <scope>NUCLEOTIDE SEQUENCE [LARGE SCALE GENOMIC DNA]</scope>
    <source>
        <strain evidence="1 2">NS-104</strain>
    </source>
</reference>
<proteinExistence type="predicted"/>
<evidence type="ECO:0000313" key="2">
    <source>
        <dbReference type="Proteomes" id="UP000245252"/>
    </source>
</evidence>
<comment type="caution">
    <text evidence="1">The sequence shown here is derived from an EMBL/GenBank/DDBJ whole genome shotgun (WGS) entry which is preliminary data.</text>
</comment>
<organism evidence="1 2">
    <name type="scientific">Metarhizobium album</name>
    <dbReference type="NCBI Taxonomy" id="2182425"/>
    <lineage>
        <taxon>Bacteria</taxon>
        <taxon>Pseudomonadati</taxon>
        <taxon>Pseudomonadota</taxon>
        <taxon>Alphaproteobacteria</taxon>
        <taxon>Hyphomicrobiales</taxon>
        <taxon>Rhizobiaceae</taxon>
        <taxon>Metarhizobium</taxon>
    </lineage>
</organism>
<protein>
    <submittedName>
        <fullName evidence="1">Uncharacterized protein</fullName>
    </submittedName>
</protein>
<dbReference type="AlphaFoldDB" id="A0A2U2DGA9"/>
<name>A0A2U2DGA9_9HYPH</name>
<evidence type="ECO:0000313" key="1">
    <source>
        <dbReference type="EMBL" id="PWE52330.1"/>
    </source>
</evidence>
<sequence>MLFRLMIRARHGLVAMGRDRQVIDAVVEMGWNDVGVWLSEHIGLLGGGVSGQIGSCGSFFVGGEEIYMYVTSNCQTQNVHKFAWLYFLTDSQQTTRLFNRNLLVM</sequence>